<reference evidence="1" key="1">
    <citation type="submission" date="2014-11" db="EMBL/GenBank/DDBJ databases">
        <authorList>
            <person name="Amaro Gonzalez C."/>
        </authorList>
    </citation>
    <scope>NUCLEOTIDE SEQUENCE</scope>
</reference>
<dbReference type="AlphaFoldDB" id="A0A0E9WW24"/>
<name>A0A0E9WW24_ANGAN</name>
<dbReference type="EMBL" id="GBXM01013935">
    <property type="protein sequence ID" value="JAH94642.1"/>
    <property type="molecule type" value="Transcribed_RNA"/>
</dbReference>
<protein>
    <submittedName>
        <fullName evidence="1">Uncharacterized protein</fullName>
    </submittedName>
</protein>
<evidence type="ECO:0000313" key="1">
    <source>
        <dbReference type="EMBL" id="JAH94642.1"/>
    </source>
</evidence>
<proteinExistence type="predicted"/>
<reference evidence="1" key="2">
    <citation type="journal article" date="2015" name="Fish Shellfish Immunol.">
        <title>Early steps in the European eel (Anguilla anguilla)-Vibrio vulnificus interaction in the gills: Role of the RtxA13 toxin.</title>
        <authorList>
            <person name="Callol A."/>
            <person name="Pajuelo D."/>
            <person name="Ebbesson L."/>
            <person name="Teles M."/>
            <person name="MacKenzie S."/>
            <person name="Amaro C."/>
        </authorList>
    </citation>
    <scope>NUCLEOTIDE SEQUENCE</scope>
</reference>
<organism evidence="1">
    <name type="scientific">Anguilla anguilla</name>
    <name type="common">European freshwater eel</name>
    <name type="synonym">Muraena anguilla</name>
    <dbReference type="NCBI Taxonomy" id="7936"/>
    <lineage>
        <taxon>Eukaryota</taxon>
        <taxon>Metazoa</taxon>
        <taxon>Chordata</taxon>
        <taxon>Craniata</taxon>
        <taxon>Vertebrata</taxon>
        <taxon>Euteleostomi</taxon>
        <taxon>Actinopterygii</taxon>
        <taxon>Neopterygii</taxon>
        <taxon>Teleostei</taxon>
        <taxon>Anguilliformes</taxon>
        <taxon>Anguillidae</taxon>
        <taxon>Anguilla</taxon>
    </lineage>
</organism>
<accession>A0A0E9WW24</accession>
<sequence length="50" mass="5896">MFCYLYLVSSVTFNVSWQFRFSKTVRQNVPGNQWLWFTSITQSGILVVCI</sequence>